<evidence type="ECO:0000313" key="2">
    <source>
        <dbReference type="Proteomes" id="UP000250369"/>
    </source>
</evidence>
<gene>
    <name evidence="1" type="ORF">DQG23_00040</name>
</gene>
<dbReference type="RefSeq" id="WP_113028756.1">
    <property type="nucleotide sequence ID" value="NZ_QMFB01000001.1"/>
</dbReference>
<protein>
    <submittedName>
        <fullName evidence="1">Uncharacterized protein</fullName>
    </submittedName>
</protein>
<comment type="caution">
    <text evidence="1">The sequence shown here is derived from an EMBL/GenBank/DDBJ whole genome shotgun (WGS) entry which is preliminary data.</text>
</comment>
<reference evidence="1 2" key="1">
    <citation type="journal article" date="2009" name="Int. J. Syst. Evol. Microbiol.">
        <title>Paenibacillus contaminans sp. nov., isolated from a contaminated laboratory plate.</title>
        <authorList>
            <person name="Chou J.H."/>
            <person name="Lee J.H."/>
            <person name="Lin M.C."/>
            <person name="Chang P.S."/>
            <person name="Arun A.B."/>
            <person name="Young C.C."/>
            <person name="Chen W.M."/>
        </authorList>
    </citation>
    <scope>NUCLEOTIDE SEQUENCE [LARGE SCALE GENOMIC DNA]</scope>
    <source>
        <strain evidence="1 2">CKOBP-6</strain>
    </source>
</reference>
<sequence>MSNTNKSVQVSVRVPKHMHDYYKNFKEKGFITESLSEILLSGLDKKIQEILDTRYIALDEMSVEEAKKMAEEKNKNTEG</sequence>
<proteinExistence type="predicted"/>
<accession>A0A329MRT7</accession>
<dbReference type="Proteomes" id="UP000250369">
    <property type="component" value="Unassembled WGS sequence"/>
</dbReference>
<keyword evidence="2" id="KW-1185">Reference proteome</keyword>
<name>A0A329MRT7_9BACL</name>
<dbReference type="EMBL" id="QMFB01000001">
    <property type="protein sequence ID" value="RAV22645.1"/>
    <property type="molecule type" value="Genomic_DNA"/>
</dbReference>
<organism evidence="1 2">
    <name type="scientific">Paenibacillus contaminans</name>
    <dbReference type="NCBI Taxonomy" id="450362"/>
    <lineage>
        <taxon>Bacteria</taxon>
        <taxon>Bacillati</taxon>
        <taxon>Bacillota</taxon>
        <taxon>Bacilli</taxon>
        <taxon>Bacillales</taxon>
        <taxon>Paenibacillaceae</taxon>
        <taxon>Paenibacillus</taxon>
    </lineage>
</organism>
<evidence type="ECO:0000313" key="1">
    <source>
        <dbReference type="EMBL" id="RAV22645.1"/>
    </source>
</evidence>
<dbReference type="AlphaFoldDB" id="A0A329MRT7"/>